<proteinExistence type="predicted"/>
<evidence type="ECO:0000256" key="1">
    <source>
        <dbReference type="SAM" id="MobiDB-lite"/>
    </source>
</evidence>
<accession>E0S9H4</accession>
<keyword evidence="3" id="KW-1185">Reference proteome</keyword>
<evidence type="ECO:0000313" key="2">
    <source>
        <dbReference type="EMBL" id="ADM12359.1"/>
    </source>
</evidence>
<gene>
    <name evidence="2" type="ORF">Eint_100320</name>
</gene>
<dbReference type="AlphaFoldDB" id="E0S9H4"/>
<dbReference type="KEGG" id="ein:Eint_100320"/>
<feature type="region of interest" description="Disordered" evidence="1">
    <location>
        <begin position="110"/>
        <end position="132"/>
    </location>
</feature>
<feature type="region of interest" description="Disordered" evidence="1">
    <location>
        <begin position="28"/>
        <end position="50"/>
    </location>
</feature>
<feature type="compositionally biased region" description="Basic and acidic residues" evidence="1">
    <location>
        <begin position="119"/>
        <end position="132"/>
    </location>
</feature>
<dbReference type="GeneID" id="9699423"/>
<reference evidence="2 3" key="2">
    <citation type="journal article" date="2012" name="Proc. Natl. Acad. Sci. U.S.A.">
        <title>Gain and loss of multiple functionally related, horizontally transferred genes in the reduced genomes of two microsporidian parasites.</title>
        <authorList>
            <person name="Pombert J.-F."/>
            <person name="Selman M."/>
            <person name="Burki F."/>
            <person name="Bardell F.T."/>
            <person name="Farinelli L."/>
            <person name="Solter L.F."/>
            <person name="Whitman D.W."/>
            <person name="Weiss L.M."/>
            <person name="Corradi N."/>
            <person name="Keeling P.J."/>
        </authorList>
    </citation>
    <scope>NUCLEOTIDE SEQUENCE [LARGE SCALE GENOMIC DNA]</scope>
    <source>
        <strain evidence="2 3">ATCC 50506</strain>
    </source>
</reference>
<organism evidence="2 3">
    <name type="scientific">Encephalitozoon intestinalis (strain ATCC 50506)</name>
    <name type="common">Microsporidian parasite</name>
    <name type="synonym">Septata intestinalis</name>
    <dbReference type="NCBI Taxonomy" id="876142"/>
    <lineage>
        <taxon>Eukaryota</taxon>
        <taxon>Fungi</taxon>
        <taxon>Fungi incertae sedis</taxon>
        <taxon>Microsporidia</taxon>
        <taxon>Unikaryonidae</taxon>
        <taxon>Encephalitozoon</taxon>
    </lineage>
</organism>
<dbReference type="EMBL" id="CP001951">
    <property type="protein sequence ID" value="ADM12359.1"/>
    <property type="molecule type" value="Genomic_DNA"/>
</dbReference>
<dbReference type="RefSeq" id="XP_003073719.1">
    <property type="nucleotide sequence ID" value="XM_003073673.1"/>
</dbReference>
<protein>
    <submittedName>
        <fullName evidence="2">Uncharacterized protein</fullName>
    </submittedName>
</protein>
<dbReference type="Proteomes" id="UP000002313">
    <property type="component" value="Chromosome X"/>
</dbReference>
<name>E0S9H4_ENCIT</name>
<sequence>MGLGINTKSVRGLRRFTRSKTQVIFFDNSRSPKTSKNTQKHQECREDQPAENIPQVSNVLKAEERMFPFEKLLETFTNLEKKKIQKTLRPCDGINPMKTLRKDSFAERYFDSPSGTFLGKERHISSSSQERT</sequence>
<reference evidence="2 3" key="1">
    <citation type="journal article" date="2010" name="Nat. Commun.">
        <title>The complete sequence of the smallest known nuclear genome from the microsporidian Encephalitozoon intestinalis.</title>
        <authorList>
            <person name="Corradi N."/>
            <person name="Pombert J.-F."/>
            <person name="Farinelli L."/>
            <person name="Didier E.S."/>
            <person name="Keeling P.J."/>
        </authorList>
    </citation>
    <scope>NUCLEOTIDE SEQUENCE [LARGE SCALE GENOMIC DNA]</scope>
    <source>
        <strain evidence="2 3">ATCC 50506</strain>
    </source>
</reference>
<evidence type="ECO:0000313" key="3">
    <source>
        <dbReference type="Proteomes" id="UP000002313"/>
    </source>
</evidence>
<feature type="compositionally biased region" description="Polar residues" evidence="1">
    <location>
        <begin position="28"/>
        <end position="37"/>
    </location>
</feature>
<dbReference type="OrthoDB" id="2194943at2759"/>
<dbReference type="HOGENOM" id="CLU_152058_0_0_1"/>
<dbReference type="VEuPathDB" id="MicrosporidiaDB:Eint_100320"/>